<proteinExistence type="predicted"/>
<gene>
    <name evidence="1" type="ORF">BV22DRAFT_1199516</name>
</gene>
<comment type="caution">
    <text evidence="1">The sequence shown here is derived from an EMBL/GenBank/DDBJ whole genome shotgun (WGS) entry which is preliminary data.</text>
</comment>
<organism evidence="1 2">
    <name type="scientific">Leucogyrophana mollusca</name>
    <dbReference type="NCBI Taxonomy" id="85980"/>
    <lineage>
        <taxon>Eukaryota</taxon>
        <taxon>Fungi</taxon>
        <taxon>Dikarya</taxon>
        <taxon>Basidiomycota</taxon>
        <taxon>Agaricomycotina</taxon>
        <taxon>Agaricomycetes</taxon>
        <taxon>Agaricomycetidae</taxon>
        <taxon>Boletales</taxon>
        <taxon>Boletales incertae sedis</taxon>
        <taxon>Leucogyrophana</taxon>
    </lineage>
</organism>
<accession>A0ACB8B1G3</accession>
<reference evidence="1" key="1">
    <citation type="journal article" date="2021" name="New Phytol.">
        <title>Evolutionary innovations through gain and loss of genes in the ectomycorrhizal Boletales.</title>
        <authorList>
            <person name="Wu G."/>
            <person name="Miyauchi S."/>
            <person name="Morin E."/>
            <person name="Kuo A."/>
            <person name="Drula E."/>
            <person name="Varga T."/>
            <person name="Kohler A."/>
            <person name="Feng B."/>
            <person name="Cao Y."/>
            <person name="Lipzen A."/>
            <person name="Daum C."/>
            <person name="Hundley H."/>
            <person name="Pangilinan J."/>
            <person name="Johnson J."/>
            <person name="Barry K."/>
            <person name="LaButti K."/>
            <person name="Ng V."/>
            <person name="Ahrendt S."/>
            <person name="Min B."/>
            <person name="Choi I.G."/>
            <person name="Park H."/>
            <person name="Plett J.M."/>
            <person name="Magnuson J."/>
            <person name="Spatafora J.W."/>
            <person name="Nagy L.G."/>
            <person name="Henrissat B."/>
            <person name="Grigoriev I.V."/>
            <person name="Yang Z.L."/>
            <person name="Xu J."/>
            <person name="Martin F.M."/>
        </authorList>
    </citation>
    <scope>NUCLEOTIDE SEQUENCE</scope>
    <source>
        <strain evidence="1">KUC20120723A-06</strain>
    </source>
</reference>
<evidence type="ECO:0000313" key="1">
    <source>
        <dbReference type="EMBL" id="KAH7919370.1"/>
    </source>
</evidence>
<protein>
    <submittedName>
        <fullName evidence="1">Uncharacterized protein</fullName>
    </submittedName>
</protein>
<evidence type="ECO:0000313" key="2">
    <source>
        <dbReference type="Proteomes" id="UP000790709"/>
    </source>
</evidence>
<name>A0ACB8B1G3_9AGAM</name>
<dbReference type="Proteomes" id="UP000790709">
    <property type="component" value="Unassembled WGS sequence"/>
</dbReference>
<dbReference type="EMBL" id="MU266667">
    <property type="protein sequence ID" value="KAH7919370.1"/>
    <property type="molecule type" value="Genomic_DNA"/>
</dbReference>
<sequence>MADPTGLELVAIACVVDSSILLASAWPKVLVEYIIPLLKRLSELHPGYQFRLAVVTYGAADTHPSPLLSKRFFSPLQPVTRELREEPTKLGIGTTNSVGGLSALEGLVAAIELFDILMASANTSIGHGPNQSSQKEARSFVSHIIHIAACPPDSAQRPQCNSLQHLDAVSWESLPLELKKRKINLSLISLRQITKFQDLQKLMASNSGQSPWFAVRSPHSVQLAGFPSPQKASAKRVGDASLADHNADPKRPKIVPEAPAKTLPGSPALVANQPVPPSHRHQPPQLTQPSNSFQNSAPQPPNPPSLPPTTQPLPSQPQRAAQNPPTLTQPPQRGIPPISQMMERMGHMEQELKALELQMGEAQNSGQTALFEDLRSKRGMKIQLALKLREIITQQIAKRQAERPAASQLESAVGSQSNPHIPAPPSSHTQSSITSGEQGVSGDTASAAGQHGPPPLTYTRTGSAGFPPVSNSTAGVAAQMQKLIDQKGIRPQSLSALPQPPPAPQSQDPKMKPPPTSHNFWQGTFTWTPPHPGVQGPKEMHAQLVAVPLVAELHADTWPRNMVLTASKESLCPPEEFQAWIKRHSAIVAQFRGMTQIGDEAGNQQALHSLSTLLTERNVYALSAWTTPRGTFSINIVLYPLASGLLGAVFPMTGVPDLPRGSIPEIPKPPSSMPAAQGGSRLPPELMARLQEVEPAHRNRVLQQFLHQQYIRQRQAQQQSQAPSHQQGQNVSGMPISSSYGGGIAGNSTINPFGSPSTIPQPLLNTGVGGQGSGMGQVNYEMLQSFMQRKDEGSSGQGMKP</sequence>
<keyword evidence="2" id="KW-1185">Reference proteome</keyword>